<evidence type="ECO:0000256" key="3">
    <source>
        <dbReference type="SAM" id="Coils"/>
    </source>
</evidence>
<comment type="subunit">
    <text evidence="2">Homodimer.</text>
</comment>
<dbReference type="RefSeq" id="WP_011929819.1">
    <property type="nucleotide sequence ID" value="NC_009465.1"/>
</dbReference>
<dbReference type="SUPFAM" id="SSF82607">
    <property type="entry name" value="YbaB-like"/>
    <property type="match status" value="1"/>
</dbReference>
<accession>A5CWX2</accession>
<dbReference type="KEGG" id="vok:COSY_0430"/>
<dbReference type="eggNOG" id="COG0718">
    <property type="taxonomic scope" value="Bacteria"/>
</dbReference>
<feature type="coiled-coil region" evidence="3">
    <location>
        <begin position="6"/>
        <end position="33"/>
    </location>
</feature>
<reference evidence="5" key="1">
    <citation type="journal article" date="2007" name="Curr. Biol.">
        <title>Reduced genome of the thioautotrophic intracellular symbiont in a deep-sea clam, Calyptogena okutanii.</title>
        <authorList>
            <person name="Kuwahara H."/>
            <person name="Yoshida T."/>
            <person name="Takaki Y."/>
            <person name="Shimamura S."/>
            <person name="Nishi S."/>
            <person name="Harada M."/>
            <person name="Matsuyama K."/>
            <person name="Takishita K."/>
            <person name="Kawato M."/>
            <person name="Uematsu K."/>
            <person name="Fujiwara Y."/>
            <person name="Sato T."/>
            <person name="Kato C."/>
            <person name="Kitagawa M."/>
            <person name="Kato I."/>
            <person name="Maruyama T."/>
        </authorList>
    </citation>
    <scope>NUCLEOTIDE SEQUENCE [LARGE SCALE GENOMIC DNA]</scope>
    <source>
        <strain evidence="5">HA</strain>
    </source>
</reference>
<dbReference type="GO" id="GO:0003677">
    <property type="term" value="F:DNA binding"/>
    <property type="evidence" value="ECO:0007669"/>
    <property type="project" value="UniProtKB-UniRule"/>
</dbReference>
<dbReference type="Pfam" id="PF02575">
    <property type="entry name" value="YbaB_DNA_bd"/>
    <property type="match status" value="1"/>
</dbReference>
<dbReference type="PANTHER" id="PTHR33449">
    <property type="entry name" value="NUCLEOID-ASSOCIATED PROTEIN YBAB"/>
    <property type="match status" value="1"/>
</dbReference>
<dbReference type="InterPro" id="IPR036894">
    <property type="entry name" value="YbaB-like_sf"/>
</dbReference>
<dbReference type="InterPro" id="IPR004401">
    <property type="entry name" value="YbaB/EbfC"/>
</dbReference>
<keyword evidence="5" id="KW-1185">Reference proteome</keyword>
<keyword evidence="2" id="KW-0963">Cytoplasm</keyword>
<dbReference type="Proteomes" id="UP000000247">
    <property type="component" value="Chromosome"/>
</dbReference>
<evidence type="ECO:0000313" key="5">
    <source>
        <dbReference type="Proteomes" id="UP000000247"/>
    </source>
</evidence>
<dbReference type="AlphaFoldDB" id="A5CWX2"/>
<dbReference type="Gene3D" id="3.30.1310.10">
    <property type="entry name" value="Nucleoid-associated protein YbaB-like domain"/>
    <property type="match status" value="1"/>
</dbReference>
<gene>
    <name evidence="4" type="ordered locus">COSY_0430</name>
</gene>
<dbReference type="GO" id="GO:0043590">
    <property type="term" value="C:bacterial nucleoid"/>
    <property type="evidence" value="ECO:0007669"/>
    <property type="project" value="UniProtKB-UniRule"/>
</dbReference>
<proteinExistence type="inferred from homology"/>
<organism evidence="4 5">
    <name type="scientific">Vesicomyosocius okutanii subsp. Calyptogena okutanii (strain HA)</name>
    <dbReference type="NCBI Taxonomy" id="412965"/>
    <lineage>
        <taxon>Bacteria</taxon>
        <taxon>Pseudomonadati</taxon>
        <taxon>Pseudomonadota</taxon>
        <taxon>Gammaproteobacteria</taxon>
        <taxon>Candidatus Pseudothioglobaceae</taxon>
        <taxon>Candidatus Vesicomyidisocius</taxon>
    </lineage>
</organism>
<comment type="function">
    <text evidence="2">Binds to DNA and alters its conformation. May be involved in regulation of gene expression, nucleoid organization and DNA protection.</text>
</comment>
<keyword evidence="3" id="KW-0175">Coiled coil</keyword>
<sequence length="101" mass="10973">MFKAGMTDMMKKAQQIQNNMKQAQSEIKNLSATGKAAGGCVEIILNGEHIVTNITILDEVMSDKELLEDLILNAMNDAVKQIANASSAKMKTITGDMNLPF</sequence>
<protein>
    <recommendedName>
        <fullName evidence="2">Nucleoid-associated protein COSY_0430</fullName>
    </recommendedName>
</protein>
<dbReference type="EMBL" id="AP009247">
    <property type="protein sequence ID" value="BAF61549.1"/>
    <property type="molecule type" value="Genomic_DNA"/>
</dbReference>
<dbReference type="GO" id="GO:0005829">
    <property type="term" value="C:cytosol"/>
    <property type="evidence" value="ECO:0007669"/>
    <property type="project" value="TreeGrafter"/>
</dbReference>
<comment type="subcellular location">
    <subcellularLocation>
        <location evidence="2">Cytoplasm</location>
        <location evidence="2">Nucleoid</location>
    </subcellularLocation>
</comment>
<evidence type="ECO:0000256" key="2">
    <source>
        <dbReference type="HAMAP-Rule" id="MF_00274"/>
    </source>
</evidence>
<dbReference type="PANTHER" id="PTHR33449:SF1">
    <property type="entry name" value="NUCLEOID-ASSOCIATED PROTEIN YBAB"/>
    <property type="match status" value="1"/>
</dbReference>
<comment type="similarity">
    <text evidence="2">Belongs to the YbaB/EbfC family.</text>
</comment>
<dbReference type="OrthoDB" id="9808738at2"/>
<dbReference type="NCBIfam" id="TIGR00103">
    <property type="entry name" value="DNA_YbaB_EbfC"/>
    <property type="match status" value="1"/>
</dbReference>
<dbReference type="STRING" id="412965.COSY_0430"/>
<dbReference type="HOGENOM" id="CLU_140930_0_0_6"/>
<keyword evidence="1 2" id="KW-0238">DNA-binding</keyword>
<dbReference type="PIRSF" id="PIRSF004555">
    <property type="entry name" value="UCP004555"/>
    <property type="match status" value="1"/>
</dbReference>
<dbReference type="HAMAP" id="MF_00274">
    <property type="entry name" value="DNA_YbaB_EbfC"/>
    <property type="match status" value="1"/>
</dbReference>
<evidence type="ECO:0000313" key="4">
    <source>
        <dbReference type="EMBL" id="BAF61549.1"/>
    </source>
</evidence>
<evidence type="ECO:0000256" key="1">
    <source>
        <dbReference type="ARBA" id="ARBA00023125"/>
    </source>
</evidence>
<name>A5CWX2_VESOH</name>